<dbReference type="Proteomes" id="UP000184212">
    <property type="component" value="Unassembled WGS sequence"/>
</dbReference>
<sequence length="753" mass="84976">MMRLYSALFIRILSRSSDVYLLKVVTLAVAFSVSIVVMLFSIHQFGYDTGHEDAGIVFRVLAHNTDKDYTGNRLSASIPRAALKRISDRFDDSGTITRVKALKKVTVLVDRNPPAYDQKIYAVDSTINQIFSFDITAGNIDNFAKSTEVVAIMSRRTAWRYFENKDAIGKAIRLTTFGDTLTVPVVAVFDDFPTNTHEDFDIFIRYDSSAIATLNFTPDQSSVYGRRASGEVPPPFLAATSSHLEYLFQPIREIYFGPRVLSEEARHGDVYSMTILICIVSLIFLLAICSFINLSTITLPNRSKEIAVKKLAGKTQFQLLLQFVYECFALTSVSLLAAVVLILGTRHPISAVLGIDIVDRMVNSNFVFPSAIVLMVFAVVISPVFMVIRFIRASPIRLLSTDTITFPRFRRIITVVQFGVSIFLMASSLLIGRQINYSLIKEPGRNHDQVVYMACPPNISDSAVHKIKAGWPDKNPNVRDAVAVSQLPNQLQGKEVGSDLFVLEVDYNFRDFFQFTMLEGDWFEYTDRDSVVVINQMALKKMSKVDRHVIGIMQDINSPFNQPEQPVKIRHARETTHNWICFRVEEADIRNTVKWIEGRMHAKGAKGKVYYSDEHFEIWLAYQDQLNALSRILTIISMLLAGCAIYGLTVSLVRDRVKEIAVHHLFGARLSDVTHLLAGGLLRQLFTALVIFGPVTFIGLNELLRTFVYATIFSWLDLLYPMLYCLVVIVGLCVFQAFRLNRSDFISTLKGRS</sequence>
<name>A0A1M5MQR4_9BACT</name>
<keyword evidence="11" id="KW-1185">Reference proteome</keyword>
<dbReference type="InterPro" id="IPR025857">
    <property type="entry name" value="MacB_PCD"/>
</dbReference>
<keyword evidence="2" id="KW-1003">Cell membrane</keyword>
<evidence type="ECO:0000256" key="2">
    <source>
        <dbReference type="ARBA" id="ARBA00022475"/>
    </source>
</evidence>
<feature type="transmembrane region" description="Helical" evidence="7">
    <location>
        <begin position="319"/>
        <end position="343"/>
    </location>
</feature>
<feature type="transmembrane region" description="Helical" evidence="7">
    <location>
        <begin position="20"/>
        <end position="42"/>
    </location>
</feature>
<comment type="similarity">
    <text evidence="6">Belongs to the ABC-4 integral membrane protein family.</text>
</comment>
<dbReference type="InterPro" id="IPR003838">
    <property type="entry name" value="ABC3_permease_C"/>
</dbReference>
<evidence type="ECO:0000259" key="9">
    <source>
        <dbReference type="Pfam" id="PF12704"/>
    </source>
</evidence>
<dbReference type="GO" id="GO:0005886">
    <property type="term" value="C:plasma membrane"/>
    <property type="evidence" value="ECO:0007669"/>
    <property type="project" value="UniProtKB-SubCell"/>
</dbReference>
<dbReference type="GO" id="GO:0022857">
    <property type="term" value="F:transmembrane transporter activity"/>
    <property type="evidence" value="ECO:0007669"/>
    <property type="project" value="TreeGrafter"/>
</dbReference>
<reference evidence="10 11" key="1">
    <citation type="submission" date="2016-11" db="EMBL/GenBank/DDBJ databases">
        <authorList>
            <person name="Jaros S."/>
            <person name="Januszkiewicz K."/>
            <person name="Wedrychowicz H."/>
        </authorList>
    </citation>
    <scope>NUCLEOTIDE SEQUENCE [LARGE SCALE GENOMIC DNA]</scope>
    <source>
        <strain evidence="10 11">DSM 24574</strain>
    </source>
</reference>
<dbReference type="PANTHER" id="PTHR30572:SF4">
    <property type="entry name" value="ABC TRANSPORTER PERMEASE YTRF"/>
    <property type="match status" value="1"/>
</dbReference>
<keyword evidence="3 7" id="KW-0812">Transmembrane</keyword>
<feature type="domain" description="ABC3 transporter permease C-terminal" evidence="8">
    <location>
        <begin position="632"/>
        <end position="742"/>
    </location>
</feature>
<comment type="subcellular location">
    <subcellularLocation>
        <location evidence="1">Cell membrane</location>
        <topology evidence="1">Multi-pass membrane protein</topology>
    </subcellularLocation>
</comment>
<feature type="domain" description="MacB-like periplasmic core" evidence="9">
    <location>
        <begin position="26"/>
        <end position="232"/>
    </location>
</feature>
<dbReference type="EMBL" id="FQWQ01000001">
    <property type="protein sequence ID" value="SHG79229.1"/>
    <property type="molecule type" value="Genomic_DNA"/>
</dbReference>
<keyword evidence="5 7" id="KW-0472">Membrane</keyword>
<dbReference type="AlphaFoldDB" id="A0A1M5MQR4"/>
<dbReference type="Pfam" id="PF02687">
    <property type="entry name" value="FtsX"/>
    <property type="match status" value="2"/>
</dbReference>
<evidence type="ECO:0000313" key="11">
    <source>
        <dbReference type="Proteomes" id="UP000184212"/>
    </source>
</evidence>
<evidence type="ECO:0000256" key="4">
    <source>
        <dbReference type="ARBA" id="ARBA00022989"/>
    </source>
</evidence>
<feature type="transmembrane region" description="Helical" evidence="7">
    <location>
        <begin position="632"/>
        <end position="653"/>
    </location>
</feature>
<organism evidence="10 11">
    <name type="scientific">Chryseolinea serpens</name>
    <dbReference type="NCBI Taxonomy" id="947013"/>
    <lineage>
        <taxon>Bacteria</taxon>
        <taxon>Pseudomonadati</taxon>
        <taxon>Bacteroidota</taxon>
        <taxon>Cytophagia</taxon>
        <taxon>Cytophagales</taxon>
        <taxon>Fulvivirgaceae</taxon>
        <taxon>Chryseolinea</taxon>
    </lineage>
</organism>
<feature type="domain" description="ABC3 transporter permease C-terminal" evidence="8">
    <location>
        <begin position="278"/>
        <end position="395"/>
    </location>
</feature>
<dbReference type="InterPro" id="IPR050250">
    <property type="entry name" value="Macrolide_Exporter_MacB"/>
</dbReference>
<dbReference type="PANTHER" id="PTHR30572">
    <property type="entry name" value="MEMBRANE COMPONENT OF TRANSPORTER-RELATED"/>
    <property type="match status" value="1"/>
</dbReference>
<feature type="transmembrane region" description="Helical" evidence="7">
    <location>
        <begin position="718"/>
        <end position="738"/>
    </location>
</feature>
<protein>
    <submittedName>
        <fullName evidence="10">ABC-type antimicrobial peptide transport system, permease component</fullName>
    </submittedName>
</protein>
<dbReference type="OrthoDB" id="8740261at2"/>
<dbReference type="STRING" id="947013.SAMN04488109_1859"/>
<feature type="transmembrane region" description="Helical" evidence="7">
    <location>
        <begin position="270"/>
        <end position="294"/>
    </location>
</feature>
<feature type="transmembrane region" description="Helical" evidence="7">
    <location>
        <begin position="412"/>
        <end position="431"/>
    </location>
</feature>
<feature type="transmembrane region" description="Helical" evidence="7">
    <location>
        <begin position="366"/>
        <end position="391"/>
    </location>
</feature>
<evidence type="ECO:0000313" key="10">
    <source>
        <dbReference type="EMBL" id="SHG79229.1"/>
    </source>
</evidence>
<dbReference type="RefSeq" id="WP_073133024.1">
    <property type="nucleotide sequence ID" value="NZ_FQWQ01000001.1"/>
</dbReference>
<keyword evidence="4 7" id="KW-1133">Transmembrane helix</keyword>
<proteinExistence type="inferred from homology"/>
<evidence type="ECO:0000256" key="6">
    <source>
        <dbReference type="ARBA" id="ARBA00038076"/>
    </source>
</evidence>
<evidence type="ECO:0000256" key="7">
    <source>
        <dbReference type="SAM" id="Phobius"/>
    </source>
</evidence>
<feature type="transmembrane region" description="Helical" evidence="7">
    <location>
        <begin position="673"/>
        <end position="698"/>
    </location>
</feature>
<evidence type="ECO:0000256" key="3">
    <source>
        <dbReference type="ARBA" id="ARBA00022692"/>
    </source>
</evidence>
<gene>
    <name evidence="10" type="ORF">SAMN04488109_1859</name>
</gene>
<dbReference type="Pfam" id="PF12704">
    <property type="entry name" value="MacB_PCD"/>
    <property type="match status" value="1"/>
</dbReference>
<evidence type="ECO:0000256" key="5">
    <source>
        <dbReference type="ARBA" id="ARBA00023136"/>
    </source>
</evidence>
<evidence type="ECO:0000259" key="8">
    <source>
        <dbReference type="Pfam" id="PF02687"/>
    </source>
</evidence>
<accession>A0A1M5MQR4</accession>
<evidence type="ECO:0000256" key="1">
    <source>
        <dbReference type="ARBA" id="ARBA00004651"/>
    </source>
</evidence>